<dbReference type="Proteomes" id="UP001152523">
    <property type="component" value="Unassembled WGS sequence"/>
</dbReference>
<comment type="caution">
    <text evidence="1">The sequence shown here is derived from an EMBL/GenBank/DDBJ whole genome shotgun (WGS) entry which is preliminary data.</text>
</comment>
<evidence type="ECO:0000313" key="1">
    <source>
        <dbReference type="EMBL" id="CAH9083891.1"/>
    </source>
</evidence>
<name>A0AAV0CRU4_9ASTE</name>
<evidence type="ECO:0000313" key="2">
    <source>
        <dbReference type="Proteomes" id="UP001152523"/>
    </source>
</evidence>
<accession>A0AAV0CRU4</accession>
<reference evidence="1" key="1">
    <citation type="submission" date="2022-07" db="EMBL/GenBank/DDBJ databases">
        <authorList>
            <person name="Macas J."/>
            <person name="Novak P."/>
            <person name="Neumann P."/>
        </authorList>
    </citation>
    <scope>NUCLEOTIDE SEQUENCE</scope>
</reference>
<gene>
    <name evidence="1" type="ORF">CEPIT_LOCUS8719</name>
</gene>
<dbReference type="AlphaFoldDB" id="A0AAV0CRU4"/>
<dbReference type="EMBL" id="CAMAPF010000045">
    <property type="protein sequence ID" value="CAH9083891.1"/>
    <property type="molecule type" value="Genomic_DNA"/>
</dbReference>
<proteinExistence type="predicted"/>
<keyword evidence="2" id="KW-1185">Reference proteome</keyword>
<sequence>MDDIYQMPMVYGNKSITKNKVLKEGYEAIRRFMLRQVRVHVTHDLQMALENNIRKANLTKPLLYGLELEDYPPYFIFDDPVTVIYLNHERLWISHRCNRSGEFSLFMIGKAFPTLLFCRFNYSTSTGTTTLAPGKRKSSAGSPFQCLVKPMIQTILTR</sequence>
<protein>
    <submittedName>
        <fullName evidence="1">Uncharacterized protein</fullName>
    </submittedName>
</protein>
<organism evidence="1 2">
    <name type="scientific">Cuscuta epithymum</name>
    <dbReference type="NCBI Taxonomy" id="186058"/>
    <lineage>
        <taxon>Eukaryota</taxon>
        <taxon>Viridiplantae</taxon>
        <taxon>Streptophyta</taxon>
        <taxon>Embryophyta</taxon>
        <taxon>Tracheophyta</taxon>
        <taxon>Spermatophyta</taxon>
        <taxon>Magnoliopsida</taxon>
        <taxon>eudicotyledons</taxon>
        <taxon>Gunneridae</taxon>
        <taxon>Pentapetalae</taxon>
        <taxon>asterids</taxon>
        <taxon>lamiids</taxon>
        <taxon>Solanales</taxon>
        <taxon>Convolvulaceae</taxon>
        <taxon>Cuscuteae</taxon>
        <taxon>Cuscuta</taxon>
        <taxon>Cuscuta subgen. Cuscuta</taxon>
    </lineage>
</organism>